<organism evidence="1 2">
    <name type="scientific">Paraprevotella xylaniphila YIT 11841</name>
    <dbReference type="NCBI Taxonomy" id="762982"/>
    <lineage>
        <taxon>Bacteria</taxon>
        <taxon>Pseudomonadati</taxon>
        <taxon>Bacteroidota</taxon>
        <taxon>Bacteroidia</taxon>
        <taxon>Bacteroidales</taxon>
        <taxon>Prevotellaceae</taxon>
        <taxon>Paraprevotella</taxon>
    </lineage>
</organism>
<reference evidence="1 2" key="1">
    <citation type="submission" date="2011-02" db="EMBL/GenBank/DDBJ databases">
        <authorList>
            <person name="Weinstock G."/>
            <person name="Sodergren E."/>
            <person name="Clifton S."/>
            <person name="Fulton L."/>
            <person name="Fulton B."/>
            <person name="Courtney L."/>
            <person name="Fronick C."/>
            <person name="Harrison M."/>
            <person name="Strong C."/>
            <person name="Farmer C."/>
            <person name="Delahaunty K."/>
            <person name="Markovic C."/>
            <person name="Hall O."/>
            <person name="Minx P."/>
            <person name="Tomlinson C."/>
            <person name="Mitreva M."/>
            <person name="Hou S."/>
            <person name="Chen J."/>
            <person name="Wollam A."/>
            <person name="Pepin K.H."/>
            <person name="Johnson M."/>
            <person name="Bhonagiri V."/>
            <person name="Zhang X."/>
            <person name="Suruliraj S."/>
            <person name="Warren W."/>
            <person name="Chinwalla A."/>
            <person name="Mardis E.R."/>
            <person name="Wilson R.K."/>
        </authorList>
    </citation>
    <scope>NUCLEOTIDE SEQUENCE [LARGE SCALE GENOMIC DNA]</scope>
    <source>
        <strain evidence="1 2">YIT 11841</strain>
    </source>
</reference>
<accession>F3QWA5</accession>
<protein>
    <submittedName>
        <fullName evidence="1">Uncharacterized protein</fullName>
    </submittedName>
</protein>
<sequence length="186" mass="21338">MKRDTLVEVGGCFEYLFDYFYSPADTSSVRLICGKYAKLPASCGVSLSVRSERGLGLIYTTNVLKSGLSTPELDMEDKEFALIRMIPDFLKYVTWPEAWDYTFFYTVDYSRYSVILWKYTVESGVGVKGFKVELVPLSPTVYRYEVTHEFYPSLIGEKTTAYMASVIDKVPDSVTIDYVFNEIKPW</sequence>
<proteinExistence type="predicted"/>
<comment type="caution">
    <text evidence="1">The sequence shown here is derived from an EMBL/GenBank/DDBJ whole genome shotgun (WGS) entry which is preliminary data.</text>
</comment>
<name>F3QWA5_9BACT</name>
<gene>
    <name evidence="1" type="ORF">HMPREF9442_02487</name>
</gene>
<dbReference type="Proteomes" id="UP000005546">
    <property type="component" value="Unassembled WGS sequence"/>
</dbReference>
<dbReference type="EMBL" id="AFBR01000071">
    <property type="protein sequence ID" value="EGG52129.1"/>
    <property type="molecule type" value="Genomic_DNA"/>
</dbReference>
<dbReference type="RefSeq" id="WP_008628456.1">
    <property type="nucleotide sequence ID" value="NZ_GL883869.1"/>
</dbReference>
<dbReference type="HOGENOM" id="CLU_1453145_0_0_10"/>
<keyword evidence="2" id="KW-1185">Reference proteome</keyword>
<evidence type="ECO:0000313" key="1">
    <source>
        <dbReference type="EMBL" id="EGG52129.1"/>
    </source>
</evidence>
<dbReference type="STRING" id="762982.HMPREF9442_02487"/>
<evidence type="ECO:0000313" key="2">
    <source>
        <dbReference type="Proteomes" id="UP000005546"/>
    </source>
</evidence>
<dbReference type="AlphaFoldDB" id="F3QWA5"/>